<sequence>MPDEPTDAAQLAAIARYVGTLTGRAAEQADRAILTDARTLLTVLAGIYEDVLNWQDAIPPLHHLRAEPLADAPLAALLRMVLGAIAKSEANEAQIHAIQTLPYDDQMVLMRVMERALAAGDARDTPPAQDADTSLVADAHEVDALRRELAKQTERASLYQDQLASVEAHLQRVVDEHGEMAAELPTLRERERERIALRDQLDEWRPLVELSQRHEAQLAKYRERLDEMGALRRELQTLRAERAQTHDASTAPDTAPSAASSTLLLQRQLAALQEEHAELQQAHAALAARANVPSDTPSDAPDAPDTAPSDTLHATDTVASLRRQVSQLQKQLAQTQLSGPTSPHGTVSPEQRQSQLAAVHADLTAMRNNARSKEKEAQSLLRKLAKKFPTDKKEGKAASGRATPKEFRSVLDLLTESFRLDDVVMQRLFACWDEASRPHAAAHNEAPASDAALRAVERERDQLRRELRLMASAYHTLGQRVYRETSWDPLGAVAPTPTAPAADPATYTPTPAPAQTSWLAQQRGALAGALRFARS</sequence>
<gene>
    <name evidence="2" type="ORF">MBRA1_002709</name>
</gene>
<keyword evidence="3" id="KW-1185">Reference proteome</keyword>
<dbReference type="Gene3D" id="1.10.418.10">
    <property type="entry name" value="Calponin-like domain"/>
    <property type="match status" value="1"/>
</dbReference>
<dbReference type="AlphaFoldDB" id="A0AAF0DV68"/>
<feature type="region of interest" description="Disordered" evidence="1">
    <location>
        <begin position="241"/>
        <end position="260"/>
    </location>
</feature>
<dbReference type="InterPro" id="IPR036872">
    <property type="entry name" value="CH_dom_sf"/>
</dbReference>
<evidence type="ECO:0000313" key="2">
    <source>
        <dbReference type="EMBL" id="WFC96053.1"/>
    </source>
</evidence>
<dbReference type="SUPFAM" id="SSF116907">
    <property type="entry name" value="Hook domain"/>
    <property type="match status" value="1"/>
</dbReference>
<evidence type="ECO:0000256" key="1">
    <source>
        <dbReference type="SAM" id="MobiDB-lite"/>
    </source>
</evidence>
<organism evidence="2 3">
    <name type="scientific">Malassezia brasiliensis</name>
    <dbReference type="NCBI Taxonomy" id="1821822"/>
    <lineage>
        <taxon>Eukaryota</taxon>
        <taxon>Fungi</taxon>
        <taxon>Dikarya</taxon>
        <taxon>Basidiomycota</taxon>
        <taxon>Ustilaginomycotina</taxon>
        <taxon>Malasseziomycetes</taxon>
        <taxon>Malasseziales</taxon>
        <taxon>Malasseziaceae</taxon>
        <taxon>Malassezia</taxon>
    </lineage>
</organism>
<evidence type="ECO:0000313" key="3">
    <source>
        <dbReference type="Proteomes" id="UP001216638"/>
    </source>
</evidence>
<reference evidence="2" key="1">
    <citation type="submission" date="2023-03" db="EMBL/GenBank/DDBJ databases">
        <title>Mating type loci evolution in Malassezia.</title>
        <authorList>
            <person name="Coelho M.A."/>
        </authorList>
    </citation>
    <scope>NUCLEOTIDE SEQUENCE</scope>
    <source>
        <strain evidence="2">CBS 14135</strain>
    </source>
</reference>
<feature type="compositionally biased region" description="Low complexity" evidence="1">
    <location>
        <begin position="247"/>
        <end position="260"/>
    </location>
</feature>
<feature type="region of interest" description="Disordered" evidence="1">
    <location>
        <begin position="324"/>
        <end position="353"/>
    </location>
</feature>
<dbReference type="Proteomes" id="UP001216638">
    <property type="component" value="Chromosome 3"/>
</dbReference>
<name>A0AAF0DV68_9BASI</name>
<accession>A0AAF0DV68</accession>
<feature type="region of interest" description="Disordered" evidence="1">
    <location>
        <begin position="280"/>
        <end position="311"/>
    </location>
</feature>
<protein>
    <submittedName>
        <fullName evidence="2">Uncharacterized protein</fullName>
    </submittedName>
</protein>
<feature type="region of interest" description="Disordered" evidence="1">
    <location>
        <begin position="384"/>
        <end position="403"/>
    </location>
</feature>
<proteinExistence type="predicted"/>
<dbReference type="EMBL" id="CP119953">
    <property type="protein sequence ID" value="WFC96053.1"/>
    <property type="molecule type" value="Genomic_DNA"/>
</dbReference>